<evidence type="ECO:0000313" key="2">
    <source>
        <dbReference type="Proteomes" id="UP000887540"/>
    </source>
</evidence>
<reference evidence="3" key="1">
    <citation type="submission" date="2022-11" db="UniProtKB">
        <authorList>
            <consortium name="WormBaseParasite"/>
        </authorList>
    </citation>
    <scope>IDENTIFICATION</scope>
</reference>
<evidence type="ECO:0000313" key="3">
    <source>
        <dbReference type="WBParaSite" id="ACRNAN_scaffold6979.g24890.t1"/>
    </source>
</evidence>
<dbReference type="WBParaSite" id="ACRNAN_scaffold6979.g24890.t1">
    <property type="protein sequence ID" value="ACRNAN_scaffold6979.g24890.t1"/>
    <property type="gene ID" value="ACRNAN_scaffold6979.g24890"/>
</dbReference>
<organism evidence="2 3">
    <name type="scientific">Acrobeloides nanus</name>
    <dbReference type="NCBI Taxonomy" id="290746"/>
    <lineage>
        <taxon>Eukaryota</taxon>
        <taxon>Metazoa</taxon>
        <taxon>Ecdysozoa</taxon>
        <taxon>Nematoda</taxon>
        <taxon>Chromadorea</taxon>
        <taxon>Rhabditida</taxon>
        <taxon>Tylenchina</taxon>
        <taxon>Cephalobomorpha</taxon>
        <taxon>Cephaloboidea</taxon>
        <taxon>Cephalobidae</taxon>
        <taxon>Acrobeloides</taxon>
    </lineage>
</organism>
<accession>A0A914ED64</accession>
<protein>
    <submittedName>
        <fullName evidence="3">Uncharacterized protein</fullName>
    </submittedName>
</protein>
<keyword evidence="1" id="KW-0472">Membrane</keyword>
<dbReference type="AlphaFoldDB" id="A0A914ED64"/>
<keyword evidence="1" id="KW-1133">Transmembrane helix</keyword>
<proteinExistence type="predicted"/>
<evidence type="ECO:0000256" key="1">
    <source>
        <dbReference type="SAM" id="Phobius"/>
    </source>
</evidence>
<sequence length="94" mass="10788">MLLWIGGTSIDIDAIVYEDSPRGEFGVTQASHYPTMEFNIFAHALNAALMGLLLLSMISFGLQIWFFVIIRRCYRYLYRISEKSAIGHDNKVRI</sequence>
<dbReference type="Proteomes" id="UP000887540">
    <property type="component" value="Unplaced"/>
</dbReference>
<feature type="transmembrane region" description="Helical" evidence="1">
    <location>
        <begin position="40"/>
        <end position="70"/>
    </location>
</feature>
<name>A0A914ED64_9BILA</name>
<keyword evidence="2" id="KW-1185">Reference proteome</keyword>
<keyword evidence="1" id="KW-0812">Transmembrane</keyword>